<feature type="transmembrane region" description="Helical" evidence="1">
    <location>
        <begin position="165"/>
        <end position="185"/>
    </location>
</feature>
<reference evidence="3" key="1">
    <citation type="submission" date="2017-09" db="EMBL/GenBank/DDBJ databases">
        <authorList>
            <person name="Varghese N."/>
            <person name="Submissions S."/>
        </authorList>
    </citation>
    <scope>NUCLEOTIDE SEQUENCE [LARGE SCALE GENOMIC DNA]</scope>
    <source>
        <strain evidence="3">DSM 44270</strain>
    </source>
</reference>
<sequence length="193" mass="19874">MNPATNVNGDVEAARRLIGDAEALGERGWRLASPVWFPQIVTALAVLASVPVALLLDQDNGAGWYWTVMTPVAAVASGWFFASRGVRAPDRVGLVVLATGVAMLIGSLLVVRLAAGSWDMAPWLILGMGFAVFAAAWRSVSTAVIALAVLGAVVAVTLTDAADSYLVLALVVGVVAGGAAVVELVRADPARAR</sequence>
<dbReference type="Proteomes" id="UP000219482">
    <property type="component" value="Unassembled WGS sequence"/>
</dbReference>
<keyword evidence="3" id="KW-1185">Reference proteome</keyword>
<dbReference type="EMBL" id="OCNK01000005">
    <property type="protein sequence ID" value="SOE02900.1"/>
    <property type="molecule type" value="Genomic_DNA"/>
</dbReference>
<dbReference type="AlphaFoldDB" id="A0A286H524"/>
<feature type="transmembrane region" description="Helical" evidence="1">
    <location>
        <begin position="35"/>
        <end position="56"/>
    </location>
</feature>
<keyword evidence="1" id="KW-0812">Transmembrane</keyword>
<feature type="transmembrane region" description="Helical" evidence="1">
    <location>
        <begin position="94"/>
        <end position="114"/>
    </location>
</feature>
<keyword evidence="1" id="KW-1133">Transmembrane helix</keyword>
<feature type="transmembrane region" description="Helical" evidence="1">
    <location>
        <begin position="142"/>
        <end position="159"/>
    </location>
</feature>
<name>A0A286H524_9ACTN</name>
<gene>
    <name evidence="2" type="ORF">SAMN06272739_3860</name>
</gene>
<keyword evidence="1" id="KW-0472">Membrane</keyword>
<evidence type="ECO:0000313" key="3">
    <source>
        <dbReference type="Proteomes" id="UP000219482"/>
    </source>
</evidence>
<evidence type="ECO:0000313" key="2">
    <source>
        <dbReference type="EMBL" id="SOE02900.1"/>
    </source>
</evidence>
<accession>A0A286H524</accession>
<organism evidence="2 3">
    <name type="scientific">Blastococcus haudaquaticus</name>
    <dbReference type="NCBI Taxonomy" id="1938745"/>
    <lineage>
        <taxon>Bacteria</taxon>
        <taxon>Bacillati</taxon>
        <taxon>Actinomycetota</taxon>
        <taxon>Actinomycetes</taxon>
        <taxon>Geodermatophilales</taxon>
        <taxon>Geodermatophilaceae</taxon>
        <taxon>Blastococcus</taxon>
    </lineage>
</organism>
<evidence type="ECO:0000256" key="1">
    <source>
        <dbReference type="SAM" id="Phobius"/>
    </source>
</evidence>
<proteinExistence type="predicted"/>
<dbReference type="OrthoDB" id="4567514at2"/>
<dbReference type="RefSeq" id="WP_143278499.1">
    <property type="nucleotide sequence ID" value="NZ_OCNK01000005.1"/>
</dbReference>
<protein>
    <submittedName>
        <fullName evidence="2">Uncharacterized protein</fullName>
    </submittedName>
</protein>
<feature type="transmembrane region" description="Helical" evidence="1">
    <location>
        <begin position="62"/>
        <end position="82"/>
    </location>
</feature>